<evidence type="ECO:0000256" key="4">
    <source>
        <dbReference type="ARBA" id="ARBA00022989"/>
    </source>
</evidence>
<dbReference type="EC" id="2.4.1.129" evidence="7"/>
<proteinExistence type="predicted"/>
<keyword evidence="3" id="KW-0133">Cell shape</keyword>
<feature type="transmembrane region" description="Helical" evidence="6">
    <location>
        <begin position="198"/>
        <end position="220"/>
    </location>
</feature>
<keyword evidence="8" id="KW-1185">Reference proteome</keyword>
<dbReference type="RefSeq" id="WP_308949830.1">
    <property type="nucleotide sequence ID" value="NZ_JARXHW010000016.1"/>
</dbReference>
<feature type="transmembrane region" description="Helical" evidence="6">
    <location>
        <begin position="26"/>
        <end position="46"/>
    </location>
</feature>
<sequence>MSVYRRIFSKKYQNLMHPGERLRFDIVNPLCILVLCLVGLMFIYSAQISYQGGHWKRQLFWIVIGIGTYTGISAINYKYILQYAHIAYIAGICGLLLTTKFSPISFEDMGARRWIDLGVTRVQPTEGAKIGTLIMAASILARSEIGTVKDSLLVLTRVAGVFLLPMLLIFLQPDLGSSLVFPPMIFALLYVSRLSEKFFLSAFAAFAIALAALGVDLYGYSQHLEAEREAKSSDQIEAVGDYQSLLPIRNYQRNRILTFVAPDVVDPTGTGASWNANQAKISAATGGLSGKGYLKGTQAQLGYLPQAVAHNDFIFSVIAEETGFLGSAFVVGLFCLMVANGIRIAGLARDRFGMQLAIGVSILFLVHFFINIGMTIGITPITGLPLPFLSYGGSFVLSCFILQGLVQSVYRYRKDFS</sequence>
<dbReference type="InterPro" id="IPR001182">
    <property type="entry name" value="FtsW/RodA"/>
</dbReference>
<keyword evidence="2 6" id="KW-0812">Transmembrane</keyword>
<keyword evidence="7" id="KW-0328">Glycosyltransferase</keyword>
<keyword evidence="7" id="KW-0808">Transferase</keyword>
<feature type="transmembrane region" description="Helical" evidence="6">
    <location>
        <begin position="83"/>
        <end position="103"/>
    </location>
</feature>
<keyword evidence="5 6" id="KW-0472">Membrane</keyword>
<evidence type="ECO:0000256" key="6">
    <source>
        <dbReference type="SAM" id="Phobius"/>
    </source>
</evidence>
<dbReference type="EMBL" id="JARXHW010000016">
    <property type="protein sequence ID" value="MDQ8207627.1"/>
    <property type="molecule type" value="Genomic_DNA"/>
</dbReference>
<dbReference type="Proteomes" id="UP001225316">
    <property type="component" value="Unassembled WGS sequence"/>
</dbReference>
<keyword evidence="4 6" id="KW-1133">Transmembrane helix</keyword>
<name>A0ABU1ATY6_9BACT</name>
<evidence type="ECO:0000313" key="7">
    <source>
        <dbReference type="EMBL" id="MDQ8207627.1"/>
    </source>
</evidence>
<evidence type="ECO:0000256" key="3">
    <source>
        <dbReference type="ARBA" id="ARBA00022960"/>
    </source>
</evidence>
<comment type="caution">
    <text evidence="7">The sequence shown here is derived from an EMBL/GenBank/DDBJ whole genome shotgun (WGS) entry which is preliminary data.</text>
</comment>
<feature type="transmembrane region" description="Helical" evidence="6">
    <location>
        <begin position="175"/>
        <end position="191"/>
    </location>
</feature>
<reference evidence="7 8" key="1">
    <citation type="submission" date="2023-04" db="EMBL/GenBank/DDBJ databases">
        <title>A novel bacteria isolated from coastal sediment.</title>
        <authorList>
            <person name="Liu X.-J."/>
            <person name="Du Z.-J."/>
        </authorList>
    </citation>
    <scope>NUCLEOTIDE SEQUENCE [LARGE SCALE GENOMIC DNA]</scope>
    <source>
        <strain evidence="7 8">SDUM461003</strain>
    </source>
</reference>
<protein>
    <submittedName>
        <fullName evidence="7">FtsW/RodA/SpoVE family cell cycle protein</fullName>
        <ecNumber evidence="7">2.4.1.129</ecNumber>
    </submittedName>
</protein>
<dbReference type="Pfam" id="PF01098">
    <property type="entry name" value="FTSW_RODA_SPOVE"/>
    <property type="match status" value="1"/>
</dbReference>
<evidence type="ECO:0000256" key="5">
    <source>
        <dbReference type="ARBA" id="ARBA00023136"/>
    </source>
</evidence>
<dbReference type="PANTHER" id="PTHR30474:SF1">
    <property type="entry name" value="PEPTIDOGLYCAN GLYCOSYLTRANSFERASE MRDB"/>
    <property type="match status" value="1"/>
</dbReference>
<organism evidence="7 8">
    <name type="scientific">Thalassobacterium maritimum</name>
    <dbReference type="NCBI Taxonomy" id="3041265"/>
    <lineage>
        <taxon>Bacteria</taxon>
        <taxon>Pseudomonadati</taxon>
        <taxon>Verrucomicrobiota</taxon>
        <taxon>Opitutia</taxon>
        <taxon>Puniceicoccales</taxon>
        <taxon>Coraliomargaritaceae</taxon>
        <taxon>Thalassobacterium</taxon>
    </lineage>
</organism>
<evidence type="ECO:0000313" key="8">
    <source>
        <dbReference type="Proteomes" id="UP001225316"/>
    </source>
</evidence>
<feature type="transmembrane region" description="Helical" evidence="6">
    <location>
        <begin position="58"/>
        <end position="77"/>
    </location>
</feature>
<feature type="transmembrane region" description="Helical" evidence="6">
    <location>
        <begin position="388"/>
        <end position="410"/>
    </location>
</feature>
<feature type="transmembrane region" description="Helical" evidence="6">
    <location>
        <begin position="324"/>
        <end position="344"/>
    </location>
</feature>
<feature type="transmembrane region" description="Helical" evidence="6">
    <location>
        <begin position="356"/>
        <end position="376"/>
    </location>
</feature>
<evidence type="ECO:0000256" key="1">
    <source>
        <dbReference type="ARBA" id="ARBA00004141"/>
    </source>
</evidence>
<dbReference type="PANTHER" id="PTHR30474">
    <property type="entry name" value="CELL CYCLE PROTEIN"/>
    <property type="match status" value="1"/>
</dbReference>
<comment type="subcellular location">
    <subcellularLocation>
        <location evidence="1">Membrane</location>
        <topology evidence="1">Multi-pass membrane protein</topology>
    </subcellularLocation>
</comment>
<dbReference type="GO" id="GO:0016757">
    <property type="term" value="F:glycosyltransferase activity"/>
    <property type="evidence" value="ECO:0007669"/>
    <property type="project" value="UniProtKB-KW"/>
</dbReference>
<evidence type="ECO:0000256" key="2">
    <source>
        <dbReference type="ARBA" id="ARBA00022692"/>
    </source>
</evidence>
<gene>
    <name evidence="7" type="ORF">QEH52_08915</name>
</gene>
<accession>A0ABU1ATY6</accession>